<dbReference type="OrthoDB" id="9785808at2"/>
<sequence length="271" mass="30457">MLSPLAILYRDDRLLAVNKPAGLFVHPSPLDRYAASSVVEQLQQQIGCKPYPVHRLDRPTSGVLLFALDPETARLCGAHIAANRLHKTYHAVVRGWLADAGNIDYPLSYLPDKIADRDRSRDKAPQAALTHYRCLRRSEIPLASDGRHPTSRYSLAELNPRHGRKHQLRRHLKHIFHPILGDTSHGDNRQNRVLGGHLGDPRYTTAMTGPGLRLMLHATRLQFPHPWSGEALDLRAPPDAHWQYISRYLGLETAFSEPHAKNCSDGIGRCS</sequence>
<accession>A0A381E0P4</accession>
<keyword evidence="1" id="KW-0819">tRNA processing</keyword>
<dbReference type="GO" id="GO:0008033">
    <property type="term" value="P:tRNA processing"/>
    <property type="evidence" value="ECO:0007669"/>
    <property type="project" value="UniProtKB-KW"/>
</dbReference>
<dbReference type="InterPro" id="IPR006224">
    <property type="entry name" value="PsdUridine_synth_RluA-like_CS"/>
</dbReference>
<evidence type="ECO:0000256" key="1">
    <source>
        <dbReference type="ARBA" id="ARBA00022694"/>
    </source>
</evidence>
<dbReference type="EMBL" id="UFUW01000001">
    <property type="protein sequence ID" value="SUX19466.1"/>
    <property type="molecule type" value="Genomic_DNA"/>
</dbReference>
<evidence type="ECO:0000256" key="6">
    <source>
        <dbReference type="ARBA" id="ARBA00040675"/>
    </source>
</evidence>
<keyword evidence="12" id="KW-1185">Reference proteome</keyword>
<comment type="catalytic activity">
    <reaction evidence="3">
        <text>uridine(65) in tRNA = pseudouridine(65) in tRNA</text>
        <dbReference type="Rhea" id="RHEA:42536"/>
        <dbReference type="Rhea" id="RHEA-COMP:10103"/>
        <dbReference type="Rhea" id="RHEA-COMP:10104"/>
        <dbReference type="ChEBI" id="CHEBI:65314"/>
        <dbReference type="ChEBI" id="CHEBI:65315"/>
        <dbReference type="EC" id="5.4.99.26"/>
    </reaction>
</comment>
<dbReference type="InterPro" id="IPR006145">
    <property type="entry name" value="PsdUridine_synth_RsuA/RluA"/>
</dbReference>
<dbReference type="Pfam" id="PF00849">
    <property type="entry name" value="PseudoU_synth_2"/>
    <property type="match status" value="1"/>
</dbReference>
<proteinExistence type="predicted"/>
<dbReference type="RefSeq" id="WP_115610799.1">
    <property type="nucleotide sequence ID" value="NZ_JBHLZC010000001.1"/>
</dbReference>
<dbReference type="GO" id="GO:0003723">
    <property type="term" value="F:RNA binding"/>
    <property type="evidence" value="ECO:0007669"/>
    <property type="project" value="InterPro"/>
</dbReference>
<dbReference type="Gene3D" id="3.30.2350.10">
    <property type="entry name" value="Pseudouridine synthase"/>
    <property type="match status" value="1"/>
</dbReference>
<dbReference type="GO" id="GO:0160149">
    <property type="term" value="F:tRNA pseudouridine(65) synthase activity"/>
    <property type="evidence" value="ECO:0007669"/>
    <property type="project" value="UniProtKB-EC"/>
</dbReference>
<reference evidence="11 12" key="1">
    <citation type="submission" date="2018-06" db="EMBL/GenBank/DDBJ databases">
        <authorList>
            <consortium name="Pathogen Informatics"/>
            <person name="Doyle S."/>
        </authorList>
    </citation>
    <scope>NUCLEOTIDE SEQUENCE [LARGE SCALE GENOMIC DNA]</scope>
    <source>
        <strain evidence="11 12">NCTC13294</strain>
    </source>
</reference>
<evidence type="ECO:0000256" key="3">
    <source>
        <dbReference type="ARBA" id="ARBA00036607"/>
    </source>
</evidence>
<protein>
    <recommendedName>
        <fullName evidence="6">tRNA pseudouridine synthase C</fullName>
        <ecNumber evidence="5">5.4.99.26</ecNumber>
    </recommendedName>
    <alternativeName>
        <fullName evidence="8">tRNA pseudouridine(65) synthase</fullName>
    </alternativeName>
    <alternativeName>
        <fullName evidence="9">tRNA pseudouridylate synthase C</fullName>
    </alternativeName>
    <alternativeName>
        <fullName evidence="7">tRNA-uridine isomerase C</fullName>
    </alternativeName>
</protein>
<dbReference type="Proteomes" id="UP000254572">
    <property type="component" value="Unassembled WGS sequence"/>
</dbReference>
<evidence type="ECO:0000259" key="10">
    <source>
        <dbReference type="Pfam" id="PF00849"/>
    </source>
</evidence>
<dbReference type="PROSITE" id="PS01129">
    <property type="entry name" value="PSI_RLU"/>
    <property type="match status" value="1"/>
</dbReference>
<keyword evidence="2 11" id="KW-0413">Isomerase</keyword>
<feature type="domain" description="Pseudouridine synthase RsuA/RluA-like" evidence="10">
    <location>
        <begin position="14"/>
        <end position="174"/>
    </location>
</feature>
<evidence type="ECO:0000313" key="11">
    <source>
        <dbReference type="EMBL" id="SUX19466.1"/>
    </source>
</evidence>
<evidence type="ECO:0000256" key="5">
    <source>
        <dbReference type="ARBA" id="ARBA00038943"/>
    </source>
</evidence>
<dbReference type="InterPro" id="IPR020103">
    <property type="entry name" value="PsdUridine_synth_cat_dom_sf"/>
</dbReference>
<evidence type="ECO:0000256" key="4">
    <source>
        <dbReference type="ARBA" id="ARBA00037670"/>
    </source>
</evidence>
<evidence type="ECO:0000313" key="12">
    <source>
        <dbReference type="Proteomes" id="UP000254572"/>
    </source>
</evidence>
<dbReference type="EC" id="5.4.99.26" evidence="5"/>
<comment type="function">
    <text evidence="4">Responsible for synthesis of pseudouridine from uracil-65 in transfer RNAs.</text>
</comment>
<dbReference type="PANTHER" id="PTHR21600:SF56">
    <property type="entry name" value="TRNA PSEUDOURIDINE SYNTHASE C"/>
    <property type="match status" value="1"/>
</dbReference>
<name>A0A381E0P4_9GAMM</name>
<evidence type="ECO:0000256" key="2">
    <source>
        <dbReference type="ARBA" id="ARBA00023235"/>
    </source>
</evidence>
<dbReference type="AlphaFoldDB" id="A0A381E0P4"/>
<dbReference type="InterPro" id="IPR050188">
    <property type="entry name" value="RluA_PseudoU_synthase"/>
</dbReference>
<dbReference type="GO" id="GO:0000455">
    <property type="term" value="P:enzyme-directed rRNA pseudouridine synthesis"/>
    <property type="evidence" value="ECO:0007669"/>
    <property type="project" value="TreeGrafter"/>
</dbReference>
<gene>
    <name evidence="11" type="primary">truC</name>
    <name evidence="11" type="ORF">NCTC13294_00520</name>
</gene>
<evidence type="ECO:0000256" key="9">
    <source>
        <dbReference type="ARBA" id="ARBA00043049"/>
    </source>
</evidence>
<organism evidence="11 12">
    <name type="scientific">Cardiobacterium valvarum</name>
    <dbReference type="NCBI Taxonomy" id="194702"/>
    <lineage>
        <taxon>Bacteria</taxon>
        <taxon>Pseudomonadati</taxon>
        <taxon>Pseudomonadota</taxon>
        <taxon>Gammaproteobacteria</taxon>
        <taxon>Cardiobacteriales</taxon>
        <taxon>Cardiobacteriaceae</taxon>
        <taxon>Cardiobacterium</taxon>
    </lineage>
</organism>
<evidence type="ECO:0000256" key="7">
    <source>
        <dbReference type="ARBA" id="ARBA00041803"/>
    </source>
</evidence>
<dbReference type="PANTHER" id="PTHR21600">
    <property type="entry name" value="MITOCHONDRIAL RNA PSEUDOURIDINE SYNTHASE"/>
    <property type="match status" value="1"/>
</dbReference>
<evidence type="ECO:0000256" key="8">
    <source>
        <dbReference type="ARBA" id="ARBA00041975"/>
    </source>
</evidence>
<dbReference type="SUPFAM" id="SSF55120">
    <property type="entry name" value="Pseudouridine synthase"/>
    <property type="match status" value="1"/>
</dbReference>